<feature type="domain" description="IclR-ED" evidence="5">
    <location>
        <begin position="110"/>
        <end position="301"/>
    </location>
</feature>
<dbReference type="SMART" id="SM00346">
    <property type="entry name" value="HTH_ICLR"/>
    <property type="match status" value="1"/>
</dbReference>
<keyword evidence="1" id="KW-0805">Transcription regulation</keyword>
<dbReference type="EMBL" id="CP032509">
    <property type="protein sequence ID" value="AZN70980.1"/>
    <property type="molecule type" value="Genomic_DNA"/>
</dbReference>
<dbReference type="GO" id="GO:0045892">
    <property type="term" value="P:negative regulation of DNA-templated transcription"/>
    <property type="evidence" value="ECO:0007669"/>
    <property type="project" value="TreeGrafter"/>
</dbReference>
<dbReference type="FunFam" id="1.10.10.10:FF:000056">
    <property type="entry name" value="IclR family transcriptional regulator"/>
    <property type="match status" value="1"/>
</dbReference>
<keyword evidence="2" id="KW-0238">DNA-binding</keyword>
<feature type="domain" description="HTH iclR-type" evidence="4">
    <location>
        <begin position="47"/>
        <end position="109"/>
    </location>
</feature>
<dbReference type="SUPFAM" id="SSF55781">
    <property type="entry name" value="GAF domain-like"/>
    <property type="match status" value="1"/>
</dbReference>
<dbReference type="InterPro" id="IPR029016">
    <property type="entry name" value="GAF-like_dom_sf"/>
</dbReference>
<evidence type="ECO:0000313" key="6">
    <source>
        <dbReference type="EMBL" id="AZN70980.1"/>
    </source>
</evidence>
<dbReference type="InterPro" id="IPR036390">
    <property type="entry name" value="WH_DNA-bd_sf"/>
</dbReference>
<dbReference type="KEGG" id="abaw:D5400_06535"/>
<reference evidence="6 7" key="1">
    <citation type="submission" date="2018-09" db="EMBL/GenBank/DDBJ databases">
        <title>Marinorhizobium profundi gen. nov., sp. nov., isolated from a deep-sea sediment sample from the New Britain Trench and proposal of Marinorhizobiaceae fam. nov. in the order Rhizobiales of the class Alphaproteobacteria.</title>
        <authorList>
            <person name="Cao J."/>
        </authorList>
    </citation>
    <scope>NUCLEOTIDE SEQUENCE [LARGE SCALE GENOMIC DNA]</scope>
    <source>
        <strain evidence="6 7">WS11</strain>
    </source>
</reference>
<dbReference type="Gene3D" id="3.30.450.40">
    <property type="match status" value="1"/>
</dbReference>
<evidence type="ECO:0000256" key="3">
    <source>
        <dbReference type="ARBA" id="ARBA00023163"/>
    </source>
</evidence>
<protein>
    <submittedName>
        <fullName evidence="6">IclR family transcriptional regulator</fullName>
    </submittedName>
</protein>
<dbReference type="Pfam" id="PF01614">
    <property type="entry name" value="IclR_C"/>
    <property type="match status" value="1"/>
</dbReference>
<dbReference type="OrthoDB" id="6811967at2"/>
<dbReference type="PROSITE" id="PS51078">
    <property type="entry name" value="ICLR_ED"/>
    <property type="match status" value="1"/>
</dbReference>
<organism evidence="6 7">
    <name type="scientific">Georhizobium profundi</name>
    <dbReference type="NCBI Taxonomy" id="2341112"/>
    <lineage>
        <taxon>Bacteria</taxon>
        <taxon>Pseudomonadati</taxon>
        <taxon>Pseudomonadota</taxon>
        <taxon>Alphaproteobacteria</taxon>
        <taxon>Hyphomicrobiales</taxon>
        <taxon>Rhizobiaceae</taxon>
        <taxon>Georhizobium</taxon>
    </lineage>
</organism>
<evidence type="ECO:0000256" key="2">
    <source>
        <dbReference type="ARBA" id="ARBA00023125"/>
    </source>
</evidence>
<evidence type="ECO:0000256" key="1">
    <source>
        <dbReference type="ARBA" id="ARBA00023015"/>
    </source>
</evidence>
<keyword evidence="7" id="KW-1185">Reference proteome</keyword>
<name>A0A3Q8XMF9_9HYPH</name>
<dbReference type="PANTHER" id="PTHR30136:SF8">
    <property type="entry name" value="TRANSCRIPTIONAL REGULATORY PROTEIN"/>
    <property type="match status" value="1"/>
</dbReference>
<dbReference type="PROSITE" id="PS51077">
    <property type="entry name" value="HTH_ICLR"/>
    <property type="match status" value="1"/>
</dbReference>
<dbReference type="InterPro" id="IPR014757">
    <property type="entry name" value="Tscrpt_reg_IclR_C"/>
</dbReference>
<evidence type="ECO:0000259" key="5">
    <source>
        <dbReference type="PROSITE" id="PS51078"/>
    </source>
</evidence>
<dbReference type="InterPro" id="IPR036388">
    <property type="entry name" value="WH-like_DNA-bd_sf"/>
</dbReference>
<dbReference type="InterPro" id="IPR050707">
    <property type="entry name" value="HTH_MetabolicPath_Reg"/>
</dbReference>
<dbReference type="AlphaFoldDB" id="A0A3Q8XMF9"/>
<dbReference type="GO" id="GO:0003677">
    <property type="term" value="F:DNA binding"/>
    <property type="evidence" value="ECO:0007669"/>
    <property type="project" value="UniProtKB-KW"/>
</dbReference>
<dbReference type="Pfam" id="PF09339">
    <property type="entry name" value="HTH_IclR"/>
    <property type="match status" value="1"/>
</dbReference>
<dbReference type="SUPFAM" id="SSF46785">
    <property type="entry name" value="Winged helix' DNA-binding domain"/>
    <property type="match status" value="1"/>
</dbReference>
<dbReference type="GO" id="GO:0003700">
    <property type="term" value="F:DNA-binding transcription factor activity"/>
    <property type="evidence" value="ECO:0007669"/>
    <property type="project" value="TreeGrafter"/>
</dbReference>
<sequence length="302" mass="31712">MRCAGFSWRRRAVGFARRPSSLSGKCWSEAVAESDEQGLATEATGGIQSLDAALRVLLAMGEMKGAVGLSELARACHMPASKVHRYLASFIHAGLVRQNGRSGSYDLGPRAIDLGLAALGRHDFVNSVAEGMPELTAQTGLTSLLCVWGNSGPTVVRWERAASFIVTSLGLGTTLPLLTSATGRVCLAYLPAQVTERLLEAELARATASPRIFDGHLPNRAAIATLTSDIRQRGYATVDGRFIPGLVAMAAPILDWQGQAQAVLTLIGADPSSIAEGSRALSSLKSFCAREAVPTGKPTGIA</sequence>
<gene>
    <name evidence="6" type="ORF">D5400_06535</name>
</gene>
<evidence type="ECO:0000259" key="4">
    <source>
        <dbReference type="PROSITE" id="PS51077"/>
    </source>
</evidence>
<accession>A0A3Q8XMF9</accession>
<dbReference type="Proteomes" id="UP000268192">
    <property type="component" value="Chromosome"/>
</dbReference>
<proteinExistence type="predicted"/>
<keyword evidence="3" id="KW-0804">Transcription</keyword>
<dbReference type="InterPro" id="IPR005471">
    <property type="entry name" value="Tscrpt_reg_IclR_N"/>
</dbReference>
<dbReference type="Gene3D" id="1.10.10.10">
    <property type="entry name" value="Winged helix-like DNA-binding domain superfamily/Winged helix DNA-binding domain"/>
    <property type="match status" value="1"/>
</dbReference>
<dbReference type="PANTHER" id="PTHR30136">
    <property type="entry name" value="HELIX-TURN-HELIX TRANSCRIPTIONAL REGULATOR, ICLR FAMILY"/>
    <property type="match status" value="1"/>
</dbReference>
<evidence type="ECO:0000313" key="7">
    <source>
        <dbReference type="Proteomes" id="UP000268192"/>
    </source>
</evidence>